<name>A0A4Y8ZYN7_9SPHN</name>
<dbReference type="SUPFAM" id="SSF103473">
    <property type="entry name" value="MFS general substrate transporter"/>
    <property type="match status" value="1"/>
</dbReference>
<comment type="caution">
    <text evidence="9">The sequence shown here is derived from an EMBL/GenBank/DDBJ whole genome shotgun (WGS) entry which is preliminary data.</text>
</comment>
<dbReference type="Gene3D" id="1.20.1720.10">
    <property type="entry name" value="Multidrug resistance protein D"/>
    <property type="match status" value="1"/>
</dbReference>
<dbReference type="GO" id="GO:0005886">
    <property type="term" value="C:plasma membrane"/>
    <property type="evidence" value="ECO:0007669"/>
    <property type="project" value="UniProtKB-SubCell"/>
</dbReference>
<accession>A0A4Y8ZYN7</accession>
<evidence type="ECO:0000256" key="1">
    <source>
        <dbReference type="ARBA" id="ARBA00004651"/>
    </source>
</evidence>
<dbReference type="Proteomes" id="UP000298213">
    <property type="component" value="Unassembled WGS sequence"/>
</dbReference>
<dbReference type="PROSITE" id="PS50850">
    <property type="entry name" value="MFS"/>
    <property type="match status" value="1"/>
</dbReference>
<dbReference type="PRINTS" id="PR01036">
    <property type="entry name" value="TCRTETB"/>
</dbReference>
<evidence type="ECO:0000256" key="5">
    <source>
        <dbReference type="ARBA" id="ARBA00022989"/>
    </source>
</evidence>
<protein>
    <submittedName>
        <fullName evidence="9">MFS transporter</fullName>
    </submittedName>
</protein>
<dbReference type="InterPro" id="IPR020846">
    <property type="entry name" value="MFS_dom"/>
</dbReference>
<feature type="transmembrane region" description="Helical" evidence="7">
    <location>
        <begin position="296"/>
        <end position="317"/>
    </location>
</feature>
<dbReference type="PANTHER" id="PTHR42718:SF46">
    <property type="entry name" value="BLR6921 PROTEIN"/>
    <property type="match status" value="1"/>
</dbReference>
<evidence type="ECO:0000313" key="9">
    <source>
        <dbReference type="EMBL" id="TFI59746.1"/>
    </source>
</evidence>
<evidence type="ECO:0000256" key="6">
    <source>
        <dbReference type="ARBA" id="ARBA00023136"/>
    </source>
</evidence>
<keyword evidence="2" id="KW-0813">Transport</keyword>
<dbReference type="PANTHER" id="PTHR42718">
    <property type="entry name" value="MAJOR FACILITATOR SUPERFAMILY MULTIDRUG TRANSPORTER MFSC"/>
    <property type="match status" value="1"/>
</dbReference>
<feature type="transmembrane region" description="Helical" evidence="7">
    <location>
        <begin position="324"/>
        <end position="343"/>
    </location>
</feature>
<dbReference type="CDD" id="cd17321">
    <property type="entry name" value="MFS_MMR_MDR_like"/>
    <property type="match status" value="1"/>
</dbReference>
<dbReference type="InterPro" id="IPR036259">
    <property type="entry name" value="MFS_trans_sf"/>
</dbReference>
<evidence type="ECO:0000313" key="10">
    <source>
        <dbReference type="Proteomes" id="UP000298213"/>
    </source>
</evidence>
<proteinExistence type="predicted"/>
<dbReference type="EMBL" id="SPDV01000003">
    <property type="protein sequence ID" value="TFI59746.1"/>
    <property type="molecule type" value="Genomic_DNA"/>
</dbReference>
<dbReference type="AlphaFoldDB" id="A0A4Y8ZYN7"/>
<feature type="transmembrane region" description="Helical" evidence="7">
    <location>
        <begin position="196"/>
        <end position="214"/>
    </location>
</feature>
<keyword evidence="10" id="KW-1185">Reference proteome</keyword>
<keyword evidence="6 7" id="KW-0472">Membrane</keyword>
<evidence type="ECO:0000259" key="8">
    <source>
        <dbReference type="PROSITE" id="PS50850"/>
    </source>
</evidence>
<dbReference type="Pfam" id="PF07690">
    <property type="entry name" value="MFS_1"/>
    <property type="match status" value="1"/>
</dbReference>
<organism evidence="9 10">
    <name type="scientific">Sphingomonas parva</name>
    <dbReference type="NCBI Taxonomy" id="2555898"/>
    <lineage>
        <taxon>Bacteria</taxon>
        <taxon>Pseudomonadati</taxon>
        <taxon>Pseudomonadota</taxon>
        <taxon>Alphaproteobacteria</taxon>
        <taxon>Sphingomonadales</taxon>
        <taxon>Sphingomonadaceae</taxon>
        <taxon>Sphingomonas</taxon>
    </lineage>
</organism>
<reference evidence="9 10" key="1">
    <citation type="submission" date="2019-03" db="EMBL/GenBank/DDBJ databases">
        <title>Genome sequence of Sphingomonas sp. 17J27-24.</title>
        <authorList>
            <person name="Kim M."/>
            <person name="Maeng S."/>
            <person name="Sathiyaraj S."/>
        </authorList>
    </citation>
    <scope>NUCLEOTIDE SEQUENCE [LARGE SCALE GENOMIC DNA]</scope>
    <source>
        <strain evidence="9 10">17J27-24</strain>
    </source>
</reference>
<keyword evidence="5 7" id="KW-1133">Transmembrane helix</keyword>
<feature type="transmembrane region" description="Helical" evidence="7">
    <location>
        <begin position="259"/>
        <end position="284"/>
    </location>
</feature>
<comment type="subcellular location">
    <subcellularLocation>
        <location evidence="1">Cell membrane</location>
        <topology evidence="1">Multi-pass membrane protein</topology>
    </subcellularLocation>
</comment>
<feature type="transmembrane region" description="Helical" evidence="7">
    <location>
        <begin position="77"/>
        <end position="96"/>
    </location>
</feature>
<keyword evidence="3" id="KW-1003">Cell membrane</keyword>
<evidence type="ECO:0000256" key="2">
    <source>
        <dbReference type="ARBA" id="ARBA00022448"/>
    </source>
</evidence>
<feature type="domain" description="Major facilitator superfamily (MFS) profile" evidence="8">
    <location>
        <begin position="11"/>
        <end position="441"/>
    </location>
</feature>
<feature type="transmembrane region" description="Helical" evidence="7">
    <location>
        <begin position="12"/>
        <end position="36"/>
    </location>
</feature>
<dbReference type="Gene3D" id="1.20.1250.20">
    <property type="entry name" value="MFS general substrate transporter like domains"/>
    <property type="match status" value="1"/>
</dbReference>
<evidence type="ECO:0000256" key="7">
    <source>
        <dbReference type="SAM" id="Phobius"/>
    </source>
</evidence>
<keyword evidence="4 7" id="KW-0812">Transmembrane</keyword>
<sequence>MKGLGVRERLSALAVLTAMAAAVLDAGIVNVALPLLAARFDSSPADTILVVTAYQLALVMGLLPSAHLAERFGFRRLFVGGIVLFCGASLLCALAPSLPLLIAARFLQGLGGAAIMALGIALLRAALGTGRLGASISWNALTVALCSAAGPLIGGLILSVASWHWLFLASLPVGAVALLASRALPPVAPTKHSADPASIALYGLAVTLLVVVASSAATHLVASVAAGIAAGACFVLLARRGARQEAPLVPLDLLAVHRFRVSVAASICCFTAQSIGMVALPFYLQMQLTRGPLVTGLVLTTWPVSVAVTSTVATRLLRGLGNSVQCGIGGAILAGGLLLSAVLPTHGRVAHLVAGASICGIGFGLFQLANNRAMFFAAPPERSAAAGGLQSTARLTGQISGTLMMSAIFTASPSAAPTTIGLAAGAVFALAAALLNLWEAGTAGRSAPLREDTAAVPTASCR</sequence>
<dbReference type="RefSeq" id="WP_135083426.1">
    <property type="nucleotide sequence ID" value="NZ_SPDV01000003.1"/>
</dbReference>
<evidence type="ECO:0000256" key="3">
    <source>
        <dbReference type="ARBA" id="ARBA00022475"/>
    </source>
</evidence>
<gene>
    <name evidence="9" type="ORF">E2493_02590</name>
</gene>
<dbReference type="InterPro" id="IPR011701">
    <property type="entry name" value="MFS"/>
</dbReference>
<feature type="transmembrane region" description="Helical" evidence="7">
    <location>
        <begin position="415"/>
        <end position="438"/>
    </location>
</feature>
<dbReference type="GO" id="GO:0022857">
    <property type="term" value="F:transmembrane transporter activity"/>
    <property type="evidence" value="ECO:0007669"/>
    <property type="project" value="InterPro"/>
</dbReference>
<feature type="transmembrane region" description="Helical" evidence="7">
    <location>
        <begin position="349"/>
        <end position="370"/>
    </location>
</feature>
<evidence type="ECO:0000256" key="4">
    <source>
        <dbReference type="ARBA" id="ARBA00022692"/>
    </source>
</evidence>
<feature type="transmembrane region" description="Helical" evidence="7">
    <location>
        <begin position="138"/>
        <end position="157"/>
    </location>
</feature>
<feature type="transmembrane region" description="Helical" evidence="7">
    <location>
        <begin position="48"/>
        <end position="65"/>
    </location>
</feature>
<feature type="transmembrane region" description="Helical" evidence="7">
    <location>
        <begin position="102"/>
        <end position="126"/>
    </location>
</feature>
<dbReference type="OrthoDB" id="9812221at2"/>
<feature type="transmembrane region" description="Helical" evidence="7">
    <location>
        <begin position="220"/>
        <end position="238"/>
    </location>
</feature>